<evidence type="ECO:0000313" key="1">
    <source>
        <dbReference type="EMBL" id="GGE45258.1"/>
    </source>
</evidence>
<evidence type="ECO:0008006" key="3">
    <source>
        <dbReference type="Google" id="ProtNLM"/>
    </source>
</evidence>
<dbReference type="Proteomes" id="UP000599179">
    <property type="component" value="Unassembled WGS sequence"/>
</dbReference>
<accession>A0ABQ1SN98</accession>
<comment type="caution">
    <text evidence="1">The sequence shown here is derived from an EMBL/GenBank/DDBJ whole genome shotgun (WGS) entry which is preliminary data.</text>
</comment>
<keyword evidence="2" id="KW-1185">Reference proteome</keyword>
<dbReference type="EMBL" id="BMGM01000017">
    <property type="protein sequence ID" value="GGE45258.1"/>
    <property type="molecule type" value="Genomic_DNA"/>
</dbReference>
<sequence length="301" mass="32524">MALFSINNIYAQVGIGTETPHDSAILEVQSTQKGFLPPRLTIAERDGIVSPANGLTIYNTDNKCLELFNNADWISICDGSVVTTPPYSSSYVHCSTPTEIVDVVSTTGKIWMDRNLGAAQVATSTTDSQSLGDLFQWGRFADGHQCSGSATYNTDLADTAVPDAGNTWDGKFVLNSANEFPRDWLDPQDNALWQGVNGENNPCPSGYRIPTKLELEDELNEFSADFSADATGAFQSPLKLPISGYRRLNNGYVVTTVGRYWVSTVGSGVQIDALYFMDTASSAVMTGTNRAEGAAIRCIKN</sequence>
<organism evidence="1 2">
    <name type="scientific">Psychroflexus planctonicus</name>
    <dbReference type="NCBI Taxonomy" id="1526575"/>
    <lineage>
        <taxon>Bacteria</taxon>
        <taxon>Pseudomonadati</taxon>
        <taxon>Bacteroidota</taxon>
        <taxon>Flavobacteriia</taxon>
        <taxon>Flavobacteriales</taxon>
        <taxon>Flavobacteriaceae</taxon>
        <taxon>Psychroflexus</taxon>
    </lineage>
</organism>
<gene>
    <name evidence="1" type="ORF">GCM10010832_26470</name>
</gene>
<evidence type="ECO:0000313" key="2">
    <source>
        <dbReference type="Proteomes" id="UP000599179"/>
    </source>
</evidence>
<reference evidence="2" key="1">
    <citation type="journal article" date="2019" name="Int. J. Syst. Evol. Microbiol.">
        <title>The Global Catalogue of Microorganisms (GCM) 10K type strain sequencing project: providing services to taxonomists for standard genome sequencing and annotation.</title>
        <authorList>
            <consortium name="The Broad Institute Genomics Platform"/>
            <consortium name="The Broad Institute Genome Sequencing Center for Infectious Disease"/>
            <person name="Wu L."/>
            <person name="Ma J."/>
        </authorList>
    </citation>
    <scope>NUCLEOTIDE SEQUENCE [LARGE SCALE GENOMIC DNA]</scope>
    <source>
        <strain evidence="2">CGMCC 1.12931</strain>
    </source>
</reference>
<proteinExistence type="predicted"/>
<name>A0ABQ1SN98_9FLAO</name>
<protein>
    <recommendedName>
        <fullName evidence="3">Fibrobacter succinogenes major paralogous domain-containing protein</fullName>
    </recommendedName>
</protein>